<evidence type="ECO:0000313" key="2">
    <source>
        <dbReference type="EMBL" id="GAA5075231.1"/>
    </source>
</evidence>
<sequence>MIRAATALALLASGFAFAGELSHKSSYSAQSLKERGIVSVQALVGEYASSNRLTLDPHKPTVFLIDGKYQMLSAEERDSALVAAGSVEVMSDGEAVVVDVRN</sequence>
<reference evidence="3" key="1">
    <citation type="journal article" date="2019" name="Int. J. Syst. Evol. Microbiol.">
        <title>The Global Catalogue of Microorganisms (GCM) 10K type strain sequencing project: providing services to taxonomists for standard genome sequencing and annotation.</title>
        <authorList>
            <consortium name="The Broad Institute Genomics Platform"/>
            <consortium name="The Broad Institute Genome Sequencing Center for Infectious Disease"/>
            <person name="Wu L."/>
            <person name="Ma J."/>
        </authorList>
    </citation>
    <scope>NUCLEOTIDE SEQUENCE [LARGE SCALE GENOMIC DNA]</scope>
    <source>
        <strain evidence="3">JCM 19212</strain>
    </source>
</reference>
<feature type="chain" id="PRO_5046181261" evidence="1">
    <location>
        <begin position="19"/>
        <end position="102"/>
    </location>
</feature>
<dbReference type="EMBL" id="BAABKY010000002">
    <property type="protein sequence ID" value="GAA5075231.1"/>
    <property type="molecule type" value="Genomic_DNA"/>
</dbReference>
<accession>A0ABP9LFY3</accession>
<evidence type="ECO:0000256" key="1">
    <source>
        <dbReference type="SAM" id="SignalP"/>
    </source>
</evidence>
<comment type="caution">
    <text evidence="2">The sequence shown here is derived from an EMBL/GenBank/DDBJ whole genome shotgun (WGS) entry which is preliminary data.</text>
</comment>
<keyword evidence="3" id="KW-1185">Reference proteome</keyword>
<protein>
    <submittedName>
        <fullName evidence="2">Uncharacterized protein</fullName>
    </submittedName>
</protein>
<dbReference type="RefSeq" id="WP_158985841.1">
    <property type="nucleotide sequence ID" value="NZ_BAABKY010000002.1"/>
</dbReference>
<feature type="signal peptide" evidence="1">
    <location>
        <begin position="1"/>
        <end position="18"/>
    </location>
</feature>
<evidence type="ECO:0000313" key="3">
    <source>
        <dbReference type="Proteomes" id="UP001501083"/>
    </source>
</evidence>
<dbReference type="Proteomes" id="UP001501083">
    <property type="component" value="Unassembled WGS sequence"/>
</dbReference>
<proteinExistence type="predicted"/>
<gene>
    <name evidence="2" type="ORF">GCM10025759_18580</name>
</gene>
<organism evidence="2 3">
    <name type="scientific">Lysobacter panacisoli</name>
    <dbReference type="NCBI Taxonomy" id="1255263"/>
    <lineage>
        <taxon>Bacteria</taxon>
        <taxon>Pseudomonadati</taxon>
        <taxon>Pseudomonadota</taxon>
        <taxon>Gammaproteobacteria</taxon>
        <taxon>Lysobacterales</taxon>
        <taxon>Lysobacteraceae</taxon>
        <taxon>Lysobacter</taxon>
    </lineage>
</organism>
<keyword evidence="1" id="KW-0732">Signal</keyword>
<name>A0ABP9LFY3_9GAMM</name>